<evidence type="ECO:0000256" key="2">
    <source>
        <dbReference type="SAM" id="Phobius"/>
    </source>
</evidence>
<evidence type="ECO:0000256" key="1">
    <source>
        <dbReference type="SAM" id="MobiDB-lite"/>
    </source>
</evidence>
<dbReference type="AlphaFoldDB" id="A0ABD5YN78"/>
<dbReference type="Pfam" id="PF13937">
    <property type="entry name" value="DUF4212"/>
    <property type="match status" value="1"/>
</dbReference>
<evidence type="ECO:0000259" key="3">
    <source>
        <dbReference type="Pfam" id="PF13937"/>
    </source>
</evidence>
<reference evidence="4 5" key="1">
    <citation type="journal article" date="2019" name="Int. J. Syst. Evol. Microbiol.">
        <title>The Global Catalogue of Microorganisms (GCM) 10K type strain sequencing project: providing services to taxonomists for standard genome sequencing and annotation.</title>
        <authorList>
            <consortium name="The Broad Institute Genomics Platform"/>
            <consortium name="The Broad Institute Genome Sequencing Center for Infectious Disease"/>
            <person name="Wu L."/>
            <person name="Ma J."/>
        </authorList>
    </citation>
    <scope>NUCLEOTIDE SEQUENCE [LARGE SCALE GENOMIC DNA]</scope>
    <source>
        <strain evidence="4 5">RDMS1</strain>
    </source>
</reference>
<keyword evidence="2" id="KW-0472">Membrane</keyword>
<dbReference type="GeneID" id="76200393"/>
<proteinExistence type="predicted"/>
<dbReference type="Proteomes" id="UP001596417">
    <property type="component" value="Unassembled WGS sequence"/>
</dbReference>
<keyword evidence="2" id="KW-1133">Transmembrane helix</keyword>
<dbReference type="RefSeq" id="WP_264555954.1">
    <property type="nucleotide sequence ID" value="NZ_CP109979.1"/>
</dbReference>
<dbReference type="InterPro" id="IPR019886">
    <property type="entry name" value="Na_symporter_ssu"/>
</dbReference>
<dbReference type="EMBL" id="JBHTAX010000001">
    <property type="protein sequence ID" value="MFC7190745.1"/>
    <property type="molecule type" value="Genomic_DNA"/>
</dbReference>
<feature type="transmembrane region" description="Helical" evidence="2">
    <location>
        <begin position="37"/>
        <end position="57"/>
    </location>
</feature>
<evidence type="ECO:0000313" key="5">
    <source>
        <dbReference type="Proteomes" id="UP001596417"/>
    </source>
</evidence>
<feature type="domain" description="Sodium symporter small subunit" evidence="3">
    <location>
        <begin position="28"/>
        <end position="104"/>
    </location>
</feature>
<feature type="region of interest" description="Disordered" evidence="1">
    <location>
        <begin position="1"/>
        <end position="26"/>
    </location>
</feature>
<comment type="caution">
    <text evidence="4">The sequence shown here is derived from an EMBL/GenBank/DDBJ whole genome shotgun (WGS) entry which is preliminary data.</text>
</comment>
<organism evidence="4 5">
    <name type="scientific">Halocatena marina</name>
    <dbReference type="NCBI Taxonomy" id="2934937"/>
    <lineage>
        <taxon>Archaea</taxon>
        <taxon>Methanobacteriati</taxon>
        <taxon>Methanobacteriota</taxon>
        <taxon>Stenosarchaea group</taxon>
        <taxon>Halobacteria</taxon>
        <taxon>Halobacteriales</taxon>
        <taxon>Natronomonadaceae</taxon>
        <taxon>Halocatena</taxon>
    </lineage>
</organism>
<accession>A0ABD5YN78</accession>
<protein>
    <submittedName>
        <fullName evidence="4">DUF4212 domain-containing protein</fullName>
    </submittedName>
</protein>
<keyword evidence="2" id="KW-0812">Transmembrane</keyword>
<name>A0ABD5YN78_9EURY</name>
<evidence type="ECO:0000313" key="4">
    <source>
        <dbReference type="EMBL" id="MFC7190745.1"/>
    </source>
</evidence>
<feature type="transmembrane region" description="Helical" evidence="2">
    <location>
        <begin position="72"/>
        <end position="91"/>
    </location>
</feature>
<dbReference type="NCBIfam" id="TIGR03647">
    <property type="entry name" value="Na_symport_sm"/>
    <property type="match status" value="1"/>
</dbReference>
<sequence length="105" mass="11926">MSAGEAKASNQTSETSESDSTPTQSDLKEYWRRNLKLIAGLFVIWFIVSFLFGIILAEPLSNVYIGNIPVPFWFAQQGSIIVFVILIFVYARQMNKLDREFGVED</sequence>
<feature type="compositionally biased region" description="Low complexity" evidence="1">
    <location>
        <begin position="9"/>
        <end position="25"/>
    </location>
</feature>
<keyword evidence="5" id="KW-1185">Reference proteome</keyword>
<gene>
    <name evidence="4" type="ORF">ACFQL7_13475</name>
</gene>